<evidence type="ECO:0000313" key="3">
    <source>
        <dbReference type="EMBL" id="MBR9650365.1"/>
    </source>
</evidence>
<dbReference type="RefSeq" id="WP_212699885.1">
    <property type="nucleotide sequence ID" value="NZ_JADMKU010000003.1"/>
</dbReference>
<accession>A0ABS5HN50</accession>
<reference evidence="3 4" key="1">
    <citation type="journal article" date="2021" name="Arch. Microbiol.">
        <title>Thalassobius aquimarinus sp. nov., isolated from the Sea of Japan seashore.</title>
        <authorList>
            <person name="Kurilenko V.V."/>
            <person name="Romanenko L.A."/>
            <person name="Chernysheva N.Y."/>
            <person name="Velansky P.V."/>
            <person name="Tekutyeva L.A."/>
            <person name="Isaeva M.P."/>
            <person name="Mikhailov V.V."/>
        </authorList>
    </citation>
    <scope>NUCLEOTIDE SEQUENCE [LARGE SCALE GENOMIC DNA]</scope>
    <source>
        <strain evidence="3 4">KMM 8518</strain>
    </source>
</reference>
<dbReference type="Proteomes" id="UP001195941">
    <property type="component" value="Unassembled WGS sequence"/>
</dbReference>
<sequence length="398" mass="43275">MRLSIVISFVLALILAGLAVVGARNWLALERQQITDSIPAFTRDDDGKPKHTIVVAAEQISFGERLIPNKLREIEWASDVLPQGSFTTVGDLVIDDSEENARFALTTMSVGEPILSNKVTIPGQRAKLSTALTPGMKAVSIRVNDVLGVAGFVLPGDRVDILLTRGKAGESFVDVLLQGVKVLAIDQIADDRKDQPSVVRTVTFEVNTEEAQKLVLAANVGTLSLALRNVASNDVEQTDRMTLVELSDADVSEALARENLQRIREEAEKAKEEASLAREELLKMQAEADKAAEEARLAVGQSVDEASQQRLDELETLLKNISEGISVRLEGVEEKIQSQEPVIVEKEVVVERVVEKPVVVSPPKKSTIGVIRNGNRAEYKVGRAEADEFSQGSAEAKQ</sequence>
<name>A0ABS5HN50_9RHOB</name>
<organism evidence="3 4">
    <name type="scientific">Thalassovita aquimarina</name>
    <dbReference type="NCBI Taxonomy" id="2785917"/>
    <lineage>
        <taxon>Bacteria</taxon>
        <taxon>Pseudomonadati</taxon>
        <taxon>Pseudomonadota</taxon>
        <taxon>Alphaproteobacteria</taxon>
        <taxon>Rhodobacterales</taxon>
        <taxon>Roseobacteraceae</taxon>
        <taxon>Thalassovita</taxon>
    </lineage>
</organism>
<feature type="coiled-coil region" evidence="1">
    <location>
        <begin position="253"/>
        <end position="296"/>
    </location>
</feature>
<evidence type="ECO:0000313" key="4">
    <source>
        <dbReference type="Proteomes" id="UP001195941"/>
    </source>
</evidence>
<evidence type="ECO:0000256" key="1">
    <source>
        <dbReference type="SAM" id="Coils"/>
    </source>
</evidence>
<dbReference type="EMBL" id="JADMKU010000003">
    <property type="protein sequence ID" value="MBR9650365.1"/>
    <property type="molecule type" value="Genomic_DNA"/>
</dbReference>
<protein>
    <submittedName>
        <fullName evidence="3">Flp pilus assembly protein CpaB</fullName>
    </submittedName>
</protein>
<keyword evidence="1" id="KW-0175">Coiled coil</keyword>
<dbReference type="InterPro" id="IPR017592">
    <property type="entry name" value="Pilus_assmbl_Flp-typ_CpaB"/>
</dbReference>
<dbReference type="InterPro" id="IPR031571">
    <property type="entry name" value="RcpC_dom"/>
</dbReference>
<feature type="domain" description="Flp pilus assembly protein RcpC/CpaB" evidence="2">
    <location>
        <begin position="127"/>
        <end position="228"/>
    </location>
</feature>
<dbReference type="CDD" id="cd11614">
    <property type="entry name" value="SAF_CpaB_FlgA_like"/>
    <property type="match status" value="1"/>
</dbReference>
<proteinExistence type="predicted"/>
<gene>
    <name evidence="3" type="primary">cpaB</name>
    <name evidence="3" type="ORF">IT775_04395</name>
</gene>
<dbReference type="NCBIfam" id="TIGR03177">
    <property type="entry name" value="pilus_cpaB"/>
    <property type="match status" value="1"/>
</dbReference>
<keyword evidence="4" id="KW-1185">Reference proteome</keyword>
<comment type="caution">
    <text evidence="3">The sequence shown here is derived from an EMBL/GenBank/DDBJ whole genome shotgun (WGS) entry which is preliminary data.</text>
</comment>
<evidence type="ECO:0000259" key="2">
    <source>
        <dbReference type="Pfam" id="PF16976"/>
    </source>
</evidence>
<dbReference type="Pfam" id="PF16976">
    <property type="entry name" value="RcpC"/>
    <property type="match status" value="1"/>
</dbReference>